<evidence type="ECO:0000256" key="1">
    <source>
        <dbReference type="ARBA" id="ARBA00060876"/>
    </source>
</evidence>
<gene>
    <name evidence="3" type="ORF">HNR48_003750</name>
</gene>
<dbReference type="EMBL" id="JACHHT010000003">
    <property type="protein sequence ID" value="MBB6523448.1"/>
    <property type="molecule type" value="Genomic_DNA"/>
</dbReference>
<organism evidence="3 4">
    <name type="scientific">Pseudoteredinibacter isoporae</name>
    <dbReference type="NCBI Taxonomy" id="570281"/>
    <lineage>
        <taxon>Bacteria</taxon>
        <taxon>Pseudomonadati</taxon>
        <taxon>Pseudomonadota</taxon>
        <taxon>Gammaproteobacteria</taxon>
        <taxon>Cellvibrionales</taxon>
        <taxon>Cellvibrionaceae</taxon>
        <taxon>Pseudoteredinibacter</taxon>
    </lineage>
</organism>
<dbReference type="InterPro" id="IPR050678">
    <property type="entry name" value="DNA_Partitioning_ATPase"/>
</dbReference>
<dbReference type="PANTHER" id="PTHR13696">
    <property type="entry name" value="P-LOOP CONTAINING NUCLEOSIDE TRIPHOSPHATE HYDROLASE"/>
    <property type="match status" value="1"/>
</dbReference>
<dbReference type="SUPFAM" id="SSF52540">
    <property type="entry name" value="P-loop containing nucleoside triphosphate hydrolases"/>
    <property type="match status" value="1"/>
</dbReference>
<comment type="caution">
    <text evidence="3">The sequence shown here is derived from an EMBL/GenBank/DDBJ whole genome shotgun (WGS) entry which is preliminary data.</text>
</comment>
<dbReference type="FunFam" id="3.40.50.300:FF:000285">
    <property type="entry name" value="Sporulation initiation inhibitor Soj"/>
    <property type="match status" value="1"/>
</dbReference>
<dbReference type="InterPro" id="IPR025669">
    <property type="entry name" value="AAA_dom"/>
</dbReference>
<dbReference type="Gene3D" id="3.40.50.300">
    <property type="entry name" value="P-loop containing nucleotide triphosphate hydrolases"/>
    <property type="match status" value="1"/>
</dbReference>
<name>A0A7X0JXE3_9GAMM</name>
<keyword evidence="4" id="KW-1185">Reference proteome</keyword>
<dbReference type="AlphaFoldDB" id="A0A7X0JXE3"/>
<evidence type="ECO:0000259" key="2">
    <source>
        <dbReference type="Pfam" id="PF13614"/>
    </source>
</evidence>
<dbReference type="CDD" id="cd02042">
    <property type="entry name" value="ParAB_family"/>
    <property type="match status" value="1"/>
</dbReference>
<dbReference type="RefSeq" id="WP_166847819.1">
    <property type="nucleotide sequence ID" value="NZ_JAAONY010000003.1"/>
</dbReference>
<evidence type="ECO:0000313" key="4">
    <source>
        <dbReference type="Proteomes" id="UP000528457"/>
    </source>
</evidence>
<evidence type="ECO:0000313" key="3">
    <source>
        <dbReference type="EMBL" id="MBB6523448.1"/>
    </source>
</evidence>
<comment type="similarity">
    <text evidence="1">To B.subtilis soj.</text>
</comment>
<sequence length="284" mass="31225">MQVWTVANQKGGVGKTTSAVTLGGYAAQAGKRVLLVDLDAQGSMSSYFGIKPQSLKQSSAELLHHEGQVSRQMIMDIVMELPYEGLSLMPSSPSLITLERTAQHRRGFGLVLGQVLSLLEEDFDLVLIDCPPALGVLMINALVASTRLIIPVQAEFLSLQGFARMQQTVDMVQHSLDTVIDRVVVPTMVDRRTQACQQTVRSLRNEFPVDLWPGHIPIDTKLRDASRLGVPANLFQPAAKGVQAYGALYRFLEQRISSQRRVDSEGETFANSDKATKAYWAEAV</sequence>
<dbReference type="InterPro" id="IPR027417">
    <property type="entry name" value="P-loop_NTPase"/>
</dbReference>
<reference evidence="3 4" key="1">
    <citation type="submission" date="2020-08" db="EMBL/GenBank/DDBJ databases">
        <title>Genomic Encyclopedia of Type Strains, Phase IV (KMG-IV): sequencing the most valuable type-strain genomes for metagenomic binning, comparative biology and taxonomic classification.</title>
        <authorList>
            <person name="Goeker M."/>
        </authorList>
    </citation>
    <scope>NUCLEOTIDE SEQUENCE [LARGE SCALE GENOMIC DNA]</scope>
    <source>
        <strain evidence="3 4">DSM 22368</strain>
    </source>
</reference>
<proteinExistence type="predicted"/>
<dbReference type="PANTHER" id="PTHR13696:SF69">
    <property type="entry name" value="PLASMID PARTITIONING PROTEIN-RELATED"/>
    <property type="match status" value="1"/>
</dbReference>
<feature type="domain" description="AAA" evidence="2">
    <location>
        <begin position="1"/>
        <end position="178"/>
    </location>
</feature>
<dbReference type="InParanoid" id="A0A7X0JXE3"/>
<protein>
    <submittedName>
        <fullName evidence="3">Chromosome partitioning protein</fullName>
    </submittedName>
</protein>
<dbReference type="Proteomes" id="UP000528457">
    <property type="component" value="Unassembled WGS sequence"/>
</dbReference>
<accession>A0A7X0JXE3</accession>
<dbReference type="Pfam" id="PF13614">
    <property type="entry name" value="AAA_31"/>
    <property type="match status" value="1"/>
</dbReference>